<dbReference type="Proteomes" id="UP000192758">
    <property type="component" value="Unassembled WGS sequence"/>
</dbReference>
<name>A0A1W0E4W0_9MICR</name>
<reference evidence="1 2" key="1">
    <citation type="journal article" date="2017" name="Environ. Microbiol.">
        <title>Decay of the glycolytic pathway and adaptation to intranuclear parasitism within Enterocytozoonidae microsporidia.</title>
        <authorList>
            <person name="Wiredu Boakye D."/>
            <person name="Jaroenlak P."/>
            <person name="Prachumwat A."/>
            <person name="Williams T.A."/>
            <person name="Bateman K.S."/>
            <person name="Itsathitphaisarn O."/>
            <person name="Sritunyalucksana K."/>
            <person name="Paszkiewicz K.H."/>
            <person name="Moore K.A."/>
            <person name="Stentiford G.D."/>
            <person name="Williams B.A."/>
        </authorList>
    </citation>
    <scope>NUCLEOTIDE SEQUENCE [LARGE SCALE GENOMIC DNA]</scope>
    <source>
        <strain evidence="1 2">TH1</strain>
    </source>
</reference>
<proteinExistence type="predicted"/>
<evidence type="ECO:0000313" key="1">
    <source>
        <dbReference type="EMBL" id="OQS54317.1"/>
    </source>
</evidence>
<organism evidence="1 2">
    <name type="scientific">Ecytonucleospora hepatopenaei</name>
    <dbReference type="NCBI Taxonomy" id="646526"/>
    <lineage>
        <taxon>Eukaryota</taxon>
        <taxon>Fungi</taxon>
        <taxon>Fungi incertae sedis</taxon>
        <taxon>Microsporidia</taxon>
        <taxon>Enterocytozoonidae</taxon>
        <taxon>Ecytonucleospora</taxon>
    </lineage>
</organism>
<comment type="caution">
    <text evidence="1">The sequence shown here is derived from an EMBL/GenBank/DDBJ whole genome shotgun (WGS) entry which is preliminary data.</text>
</comment>
<dbReference type="AlphaFoldDB" id="A0A1W0E4W0"/>
<evidence type="ECO:0000313" key="2">
    <source>
        <dbReference type="Proteomes" id="UP000192758"/>
    </source>
</evidence>
<gene>
    <name evidence="1" type="ORF">EHP00_2156</name>
</gene>
<keyword evidence="2" id="KW-1185">Reference proteome</keyword>
<dbReference type="EMBL" id="MNPJ01000020">
    <property type="protein sequence ID" value="OQS54317.1"/>
    <property type="molecule type" value="Genomic_DNA"/>
</dbReference>
<protein>
    <submittedName>
        <fullName evidence="1">Uncharacterized protein</fullName>
    </submittedName>
</protein>
<dbReference type="VEuPathDB" id="MicrosporidiaDB:EHP00_2156"/>
<accession>A0A1W0E4W0</accession>
<sequence length="218" mass="25828">MQRNEKEFIKNAIIKGVRFLDDSDTHDEEVEFVFAHKSLTNATVCITKNRKNYYLTFYFKKFNGCALETNFKLFNFAFLELEEWFKINETSCEIFLRPNEMDFLSFKILFDAIIYAFNKLEVFDFSGQIQKTGLSKNVVKRTKFINIVSGVIKEKLLFFDNSDKITVINNGTKLERDSCDAILLVYEKNQNHSFYVLKRRSLTYNQMQICMDIMKTFK</sequence>